<keyword evidence="11" id="KW-1185">Reference proteome</keyword>
<feature type="transmembrane region" description="Helical" evidence="8">
    <location>
        <begin position="233"/>
        <end position="257"/>
    </location>
</feature>
<feature type="transmembrane region" description="Helical" evidence="8">
    <location>
        <begin position="197"/>
        <end position="221"/>
    </location>
</feature>
<protein>
    <submittedName>
        <fullName evidence="10">ABC transporter permease</fullName>
    </submittedName>
</protein>
<keyword evidence="3" id="KW-0813">Transport</keyword>
<comment type="subcellular location">
    <subcellularLocation>
        <location evidence="1">Cell membrane</location>
        <topology evidence="1">Multi-pass membrane protein</topology>
    </subcellularLocation>
</comment>
<feature type="domain" description="ABC transmembrane type-2" evidence="9">
    <location>
        <begin position="110"/>
        <end position="346"/>
    </location>
</feature>
<sequence>MMFLITYSFTFAVYEVATGVQTDVKNASIAIVDGDHSQLSRRLADALLPPYFNTPVTIDRSGIDQAMDRGTYTFVIDVPPGFERDILAGRTPGVQVNVDATAMTQAGNGSSYISEIVSREIARFLIEAGVEASLPVDAVVRTWFNPNLDPVWFNAVMQIIDNLTILSVILVGAAVIREREHGTIEHLLVMPVGPSEIAFAKVWANGLVVLSATMLSLVLMVRGVLGVPVHTAGLMFFSGAALYIFAITSLGILLATIVRSMPQFGLLAMPAFVVMNMLSGAITPVENMPEALQVIMQVSPTLHFVAFAQAVLYRGADFQTVWPQFLGMALTGGAFMALALARFRAMLATQG</sequence>
<reference evidence="10 11" key="2">
    <citation type="journal article" date="2021" name="Int. J. Syst. Evol. Microbiol.">
        <title>Roseibium litorale sp. nov., isolated from a tidal flat sediment and proposal for the reclassification of Labrenzia polysiphoniae as Roseibium polysiphoniae comb. nov.</title>
        <authorList>
            <person name="Liu Y."/>
            <person name="Pei T."/>
            <person name="Du J."/>
            <person name="Chao M."/>
            <person name="Deng M.R."/>
            <person name="Zhu H."/>
        </authorList>
    </citation>
    <scope>NUCLEOTIDE SEQUENCE [LARGE SCALE GENOMIC DNA]</scope>
    <source>
        <strain evidence="10 11">4C16A</strain>
    </source>
</reference>
<dbReference type="PANTHER" id="PTHR30294:SF47">
    <property type="entry name" value="INNER MEMBRANE TRANSPORT PERMEASE YHHJ"/>
    <property type="match status" value="1"/>
</dbReference>
<evidence type="ECO:0000313" key="10">
    <source>
        <dbReference type="EMBL" id="MBD8892668.1"/>
    </source>
</evidence>
<evidence type="ECO:0000256" key="8">
    <source>
        <dbReference type="SAM" id="Phobius"/>
    </source>
</evidence>
<dbReference type="Proteomes" id="UP000632063">
    <property type="component" value="Unassembled WGS sequence"/>
</dbReference>
<evidence type="ECO:0000256" key="7">
    <source>
        <dbReference type="ARBA" id="ARBA00023136"/>
    </source>
</evidence>
<feature type="transmembrane region" description="Helical" evidence="8">
    <location>
        <begin position="264"/>
        <end position="282"/>
    </location>
</feature>
<feature type="transmembrane region" description="Helical" evidence="8">
    <location>
        <begin position="151"/>
        <end position="176"/>
    </location>
</feature>
<proteinExistence type="inferred from homology"/>
<dbReference type="Pfam" id="PF12698">
    <property type="entry name" value="ABC2_membrane_3"/>
    <property type="match status" value="1"/>
</dbReference>
<dbReference type="PANTHER" id="PTHR30294">
    <property type="entry name" value="MEMBRANE COMPONENT OF ABC TRANSPORTER YHHJ-RELATED"/>
    <property type="match status" value="1"/>
</dbReference>
<keyword evidence="6 8" id="KW-1133">Transmembrane helix</keyword>
<gene>
    <name evidence="10" type="ORF">IG616_14070</name>
</gene>
<dbReference type="EMBL" id="JACYXI010000008">
    <property type="protein sequence ID" value="MBD8892668.1"/>
    <property type="molecule type" value="Genomic_DNA"/>
</dbReference>
<evidence type="ECO:0000259" key="9">
    <source>
        <dbReference type="PROSITE" id="PS51012"/>
    </source>
</evidence>
<evidence type="ECO:0000256" key="3">
    <source>
        <dbReference type="ARBA" id="ARBA00022448"/>
    </source>
</evidence>
<dbReference type="InterPro" id="IPR047817">
    <property type="entry name" value="ABC2_TM_bact-type"/>
</dbReference>
<evidence type="ECO:0000256" key="2">
    <source>
        <dbReference type="ARBA" id="ARBA00007783"/>
    </source>
</evidence>
<reference evidence="11" key="1">
    <citation type="submission" date="2020-09" db="EMBL/GenBank/DDBJ databases">
        <title>The genome sequence of strain Labrenzia suaedae 4C16A.</title>
        <authorList>
            <person name="Liu Y."/>
        </authorList>
    </citation>
    <scope>NUCLEOTIDE SEQUENCE [LARGE SCALE GENOMIC DNA]</scope>
    <source>
        <strain evidence="11">4C16A</strain>
    </source>
</reference>
<dbReference type="InterPro" id="IPR013525">
    <property type="entry name" value="ABC2_TM"/>
</dbReference>
<evidence type="ECO:0000256" key="5">
    <source>
        <dbReference type="ARBA" id="ARBA00022692"/>
    </source>
</evidence>
<evidence type="ECO:0000256" key="1">
    <source>
        <dbReference type="ARBA" id="ARBA00004651"/>
    </source>
</evidence>
<feature type="transmembrane region" description="Helical" evidence="8">
    <location>
        <begin position="325"/>
        <end position="345"/>
    </location>
</feature>
<dbReference type="InterPro" id="IPR051449">
    <property type="entry name" value="ABC-2_transporter_component"/>
</dbReference>
<dbReference type="PROSITE" id="PS51012">
    <property type="entry name" value="ABC_TM2"/>
    <property type="match status" value="1"/>
</dbReference>
<keyword evidence="4" id="KW-1003">Cell membrane</keyword>
<accession>A0ABR9CPH4</accession>
<dbReference type="Gene3D" id="3.40.1710.10">
    <property type="entry name" value="abc type-2 transporter like domain"/>
    <property type="match status" value="1"/>
</dbReference>
<comment type="caution">
    <text evidence="10">The sequence shown here is derived from an EMBL/GenBank/DDBJ whole genome shotgun (WGS) entry which is preliminary data.</text>
</comment>
<keyword evidence="7 8" id="KW-0472">Membrane</keyword>
<evidence type="ECO:0000256" key="4">
    <source>
        <dbReference type="ARBA" id="ARBA00022475"/>
    </source>
</evidence>
<name>A0ABR9CPH4_9HYPH</name>
<keyword evidence="5 8" id="KW-0812">Transmembrane</keyword>
<organism evidence="10 11">
    <name type="scientific">Roseibium litorale</name>
    <dbReference type="NCBI Taxonomy" id="2803841"/>
    <lineage>
        <taxon>Bacteria</taxon>
        <taxon>Pseudomonadati</taxon>
        <taxon>Pseudomonadota</taxon>
        <taxon>Alphaproteobacteria</taxon>
        <taxon>Hyphomicrobiales</taxon>
        <taxon>Stappiaceae</taxon>
        <taxon>Roseibium</taxon>
    </lineage>
</organism>
<comment type="similarity">
    <text evidence="2">Belongs to the ABC-2 integral membrane protein family.</text>
</comment>
<evidence type="ECO:0000313" key="11">
    <source>
        <dbReference type="Proteomes" id="UP000632063"/>
    </source>
</evidence>
<evidence type="ECO:0000256" key="6">
    <source>
        <dbReference type="ARBA" id="ARBA00022989"/>
    </source>
</evidence>